<dbReference type="Proteomes" id="UP001497516">
    <property type="component" value="Chromosome 3"/>
</dbReference>
<evidence type="ECO:0000256" key="1">
    <source>
        <dbReference type="SAM" id="MobiDB-lite"/>
    </source>
</evidence>
<dbReference type="AlphaFoldDB" id="A0AAV2DJB5"/>
<proteinExistence type="predicted"/>
<sequence>MKKSRSGPSSPANMRRMVSGSMTVKVAEASMDMLTPPCSPNSWRAEARAAAGSSQTPPGGSMAFLEG</sequence>
<dbReference type="EMBL" id="OZ034816">
    <property type="protein sequence ID" value="CAL1373690.1"/>
    <property type="molecule type" value="Genomic_DNA"/>
</dbReference>
<name>A0AAV2DJB5_9ROSI</name>
<reference evidence="2 3" key="1">
    <citation type="submission" date="2024-04" db="EMBL/GenBank/DDBJ databases">
        <authorList>
            <person name="Fracassetti M."/>
        </authorList>
    </citation>
    <scope>NUCLEOTIDE SEQUENCE [LARGE SCALE GENOMIC DNA]</scope>
</reference>
<evidence type="ECO:0000313" key="3">
    <source>
        <dbReference type="Proteomes" id="UP001497516"/>
    </source>
</evidence>
<organism evidence="2 3">
    <name type="scientific">Linum trigynum</name>
    <dbReference type="NCBI Taxonomy" id="586398"/>
    <lineage>
        <taxon>Eukaryota</taxon>
        <taxon>Viridiplantae</taxon>
        <taxon>Streptophyta</taxon>
        <taxon>Embryophyta</taxon>
        <taxon>Tracheophyta</taxon>
        <taxon>Spermatophyta</taxon>
        <taxon>Magnoliopsida</taxon>
        <taxon>eudicotyledons</taxon>
        <taxon>Gunneridae</taxon>
        <taxon>Pentapetalae</taxon>
        <taxon>rosids</taxon>
        <taxon>fabids</taxon>
        <taxon>Malpighiales</taxon>
        <taxon>Linaceae</taxon>
        <taxon>Linum</taxon>
    </lineage>
</organism>
<feature type="region of interest" description="Disordered" evidence="1">
    <location>
        <begin position="33"/>
        <end position="67"/>
    </location>
</feature>
<protein>
    <submittedName>
        <fullName evidence="2">Uncharacterized protein</fullName>
    </submittedName>
</protein>
<gene>
    <name evidence="2" type="ORF">LTRI10_LOCUS15609</name>
</gene>
<keyword evidence="3" id="KW-1185">Reference proteome</keyword>
<accession>A0AAV2DJB5</accession>
<evidence type="ECO:0000313" key="2">
    <source>
        <dbReference type="EMBL" id="CAL1373690.1"/>
    </source>
</evidence>